<dbReference type="Proteomes" id="UP000006229">
    <property type="component" value="Unassembled WGS sequence"/>
</dbReference>
<name>I1A4G6_9BACT</name>
<evidence type="ECO:0008006" key="3">
    <source>
        <dbReference type="Google" id="ProtNLM"/>
    </source>
</evidence>
<dbReference type="EMBL" id="AJFU01000006">
    <property type="protein sequence ID" value="EIE41387.1"/>
    <property type="molecule type" value="Genomic_DNA"/>
</dbReference>
<dbReference type="OrthoDB" id="401199at2"/>
<sequence length="384" mass="45074">MKFITKNFKIEGSEWVKIQNEALKFLESQKQKINQQIILDFATDGYLEATITNEFRENSQKIKDFQFFFRPIVLNKESNINQLSFELKSFYFDKEDLKDLSSNNYKDLNFSLNPGYEMQISEFTKSYISNFKFREDKGKEAVVSDTDVVRIEVKDLKKGLNQKFELVASKDLDDINLEKFIIGKQVGQKFIYKPNNDFELEVLVLGAFKVISEPITDLNAHKIGIEELKTLSDVKKYIYDSLMEQIVGEALFEYGWRIVESIKEENNEIELPEELIQSDINAFNFAPSFEGNKEEIVHSSIVNYFWFNWVARKFDISITNNELNYEVKRVKTFLNMENNKQVDIKKVADAILMKKLAVKVLKESKNSFIDEFDKYIIFEEKNKA</sequence>
<dbReference type="NCBIfam" id="NF045969">
    <property type="entry name" value="trig_like_plasma"/>
    <property type="match status" value="1"/>
</dbReference>
<dbReference type="InterPro" id="IPR027304">
    <property type="entry name" value="Trigger_fact/SurA_dom_sf"/>
</dbReference>
<gene>
    <name evidence="1" type="ORF">MCANUFG4_02800</name>
</gene>
<dbReference type="SUPFAM" id="SSF109998">
    <property type="entry name" value="Triger factor/SurA peptide-binding domain-like"/>
    <property type="match status" value="1"/>
</dbReference>
<comment type="caution">
    <text evidence="1">The sequence shown here is derived from an EMBL/GenBank/DDBJ whole genome shotgun (WGS) entry which is preliminary data.</text>
</comment>
<reference evidence="1 2" key="1">
    <citation type="journal article" date="2012" name="J. Bacteriol.">
        <title>Genome annotation of five Mycoplasma canis strains.</title>
        <authorList>
            <person name="Brown D.R."/>
            <person name="May M."/>
            <person name="Michaels D.L."/>
            <person name="Barbet A.F."/>
        </authorList>
    </citation>
    <scope>NUCLEOTIDE SEQUENCE [LARGE SCALE GENOMIC DNA]</scope>
    <source>
        <strain evidence="1 2">UFG4</strain>
    </source>
</reference>
<protein>
    <recommendedName>
        <fullName evidence="3">Trigger factor</fullName>
    </recommendedName>
</protein>
<dbReference type="PATRIC" id="fig|1131455.3.peg.562"/>
<keyword evidence="2" id="KW-1185">Reference proteome</keyword>
<dbReference type="RefSeq" id="WP_004797253.1">
    <property type="nucleotide sequence ID" value="NZ_AJFU01000006.1"/>
</dbReference>
<proteinExistence type="predicted"/>
<evidence type="ECO:0000313" key="1">
    <source>
        <dbReference type="EMBL" id="EIE41387.1"/>
    </source>
</evidence>
<accession>I1A4G6</accession>
<dbReference type="AlphaFoldDB" id="I1A4G6"/>
<organism evidence="1 2">
    <name type="scientific">Mycoplasmopsis canis UFG4</name>
    <dbReference type="NCBI Taxonomy" id="1131455"/>
    <lineage>
        <taxon>Bacteria</taxon>
        <taxon>Bacillati</taxon>
        <taxon>Mycoplasmatota</taxon>
        <taxon>Mycoplasmoidales</taxon>
        <taxon>Metamycoplasmataceae</taxon>
        <taxon>Mycoplasmopsis</taxon>
    </lineage>
</organism>
<evidence type="ECO:0000313" key="2">
    <source>
        <dbReference type="Proteomes" id="UP000006229"/>
    </source>
</evidence>